<proteinExistence type="predicted"/>
<dbReference type="EMBL" id="LGGI01000001">
    <property type="protein sequence ID" value="KUK67620.1"/>
    <property type="molecule type" value="Genomic_DNA"/>
</dbReference>
<name>A0A101H0T4_9BACT</name>
<comment type="caution">
    <text evidence="1">The sequence shown here is derived from an EMBL/GenBank/DDBJ whole genome shotgun (WGS) entry which is preliminary data.</text>
</comment>
<dbReference type="AlphaFoldDB" id="A0A101H0T4"/>
<evidence type="ECO:0000313" key="2">
    <source>
        <dbReference type="Proteomes" id="UP000053469"/>
    </source>
</evidence>
<dbReference type="Proteomes" id="UP000053469">
    <property type="component" value="Unassembled WGS sequence"/>
</dbReference>
<gene>
    <name evidence="1" type="ORF">XD87_0012</name>
</gene>
<accession>A0A101H0T4</accession>
<evidence type="ECO:0000313" key="1">
    <source>
        <dbReference type="EMBL" id="KUK67620.1"/>
    </source>
</evidence>
<organism evidence="1 2">
    <name type="scientific">candidate division WS6 bacterium 36_33</name>
    <dbReference type="NCBI Taxonomy" id="1641388"/>
    <lineage>
        <taxon>Bacteria</taxon>
        <taxon>Candidatus Dojkabacteria</taxon>
    </lineage>
</organism>
<protein>
    <submittedName>
        <fullName evidence="1">Seg</fullName>
    </submittedName>
</protein>
<reference evidence="2" key="1">
    <citation type="journal article" date="2015" name="MBio">
        <title>Genome-Resolved Metagenomic Analysis Reveals Roles for Candidate Phyla and Other Microbial Community Members in Biogeochemical Transformations in Oil Reservoirs.</title>
        <authorList>
            <person name="Hu P."/>
            <person name="Tom L."/>
            <person name="Singh A."/>
            <person name="Thomas B.C."/>
            <person name="Baker B.J."/>
            <person name="Piceno Y.M."/>
            <person name="Andersen G.L."/>
            <person name="Banfield J.F."/>
        </authorList>
    </citation>
    <scope>NUCLEOTIDE SEQUENCE [LARGE SCALE GENOMIC DNA]</scope>
</reference>
<sequence length="449" mass="52408">MSKLPLLEKNAYLSLVIKDNGLWAHLAYTDHNARREYVLSDFTDLHPLRHRLDDDVFTREFWYNYFDNLERVFNWDIVDKGKNSIFTFHQFKDEGDGVSGIRVQIDDNQEFFDKIFSSIRDFSKDISLRVVDDRYMQETLEELIERGEYEDIMYVDMDLMDFSIFRVRKFYDKKEKAGKKFFSRAKISWKNDLSLIDSVKDSRFKAFLGTDLNSKEIFNYWSNFVLNRVLTSEDPNILDILRSYSTIQNHSLFRDNKEKLEGFGVSGKESCLIVSGYIPQVLGKPRTLLTLIDGLELEGSFDCTWDLDMRLLSYGKSYVNATRSMDVILTSKVMYPSFTKIVIPRHKFTTPNKVIFNGKIESLEQKESEILAVSCKFNYIDLPDQDKFVMSGVLKEGFKIPPERGAGIDLVSSKEGKRYESVLIDARPRPIVYGPDSYSNKSKLQNWMK</sequence>